<keyword evidence="2 4" id="KW-0863">Zinc-finger</keyword>
<feature type="domain" description="ZZ-type" evidence="6">
    <location>
        <begin position="225"/>
        <end position="275"/>
    </location>
</feature>
<sequence>MSTAAPAKHPVACQGCNAFPIVGVRLQSAKVPSVDLCKPCALSAKWTKSHAPFSVHKAPPSHLTGCSGCNAPRIVGPKATSTKDPNFELCAYCIRSGKFNRSHGPFNVLHGTATHRGTTCGGCRVSPIAGPRIRSTTNTKFDLCASCAVSGAYNKSHGPFRIRIRPPVVHPGSECIACDNQKAIVGPRYQSTQHPFAQLCKRCHDSNQYSDELGPFVEWKSVVVHAGVQCNSCKVMPIGGPRYKSKTYDNYDLCQSCVDKGSDCGPFIKMETPTEHAGIFCDGCKIPSILGIRYRSLTTANYDFCYDCVEVSSVGHKPFQLLLRAATTATPMTPIGTVLRTATKIEAALDFCEDVLYLTDFVCDQYRLAQNFFGDGDMDVFEGDYGFDTTDDDLAALMDGVNIDEGGSGTADDSDVDESQSESGDEAYSSDGSDGISCSDGGYGSDGGDFGVDLDDGGSLGGAFMDVFSSIFG</sequence>
<dbReference type="PANTHER" id="PTHR20930">
    <property type="entry name" value="OVARIAN CARCINOMA ANTIGEN CA125-RELATED"/>
    <property type="match status" value="1"/>
</dbReference>
<dbReference type="AlphaFoldDB" id="T0RV22"/>
<dbReference type="SMART" id="SM00291">
    <property type="entry name" value="ZnF_ZZ"/>
    <property type="match status" value="6"/>
</dbReference>
<dbReference type="Pfam" id="PF00569">
    <property type="entry name" value="ZZ"/>
    <property type="match status" value="4"/>
</dbReference>
<dbReference type="OrthoDB" id="661148at2759"/>
<accession>T0RV22</accession>
<dbReference type="STRING" id="1156394.T0RV22"/>
<dbReference type="GeneID" id="19947175"/>
<evidence type="ECO:0000313" key="8">
    <source>
        <dbReference type="Proteomes" id="UP000030762"/>
    </source>
</evidence>
<dbReference type="OMA" id="FRIRIRP"/>
<name>T0RV22_SAPDV</name>
<feature type="compositionally biased region" description="Low complexity" evidence="5">
    <location>
        <begin position="429"/>
        <end position="440"/>
    </location>
</feature>
<feature type="compositionally biased region" description="Acidic residues" evidence="5">
    <location>
        <begin position="412"/>
        <end position="425"/>
    </location>
</feature>
<dbReference type="InterPro" id="IPR043145">
    <property type="entry name" value="Znf_ZZ_sf"/>
</dbReference>
<dbReference type="eggNOG" id="KOG0504">
    <property type="taxonomic scope" value="Eukaryota"/>
</dbReference>
<dbReference type="InterPro" id="IPR000433">
    <property type="entry name" value="Znf_ZZ"/>
</dbReference>
<dbReference type="VEuPathDB" id="FungiDB:SDRG_06448"/>
<evidence type="ECO:0000259" key="6">
    <source>
        <dbReference type="PROSITE" id="PS50135"/>
    </source>
</evidence>
<dbReference type="GO" id="GO:0008270">
    <property type="term" value="F:zinc ion binding"/>
    <property type="evidence" value="ECO:0007669"/>
    <property type="project" value="UniProtKB-KW"/>
</dbReference>
<evidence type="ECO:0000256" key="3">
    <source>
        <dbReference type="ARBA" id="ARBA00022833"/>
    </source>
</evidence>
<keyword evidence="1" id="KW-0479">Metal-binding</keyword>
<protein>
    <recommendedName>
        <fullName evidence="6">ZZ-type domain-containing protein</fullName>
    </recommendedName>
</protein>
<dbReference type="Proteomes" id="UP000030762">
    <property type="component" value="Unassembled WGS sequence"/>
</dbReference>
<evidence type="ECO:0000256" key="5">
    <source>
        <dbReference type="SAM" id="MobiDB-lite"/>
    </source>
</evidence>
<dbReference type="SUPFAM" id="SSF57850">
    <property type="entry name" value="RING/U-box"/>
    <property type="match status" value="5"/>
</dbReference>
<dbReference type="RefSeq" id="XP_008610449.1">
    <property type="nucleotide sequence ID" value="XM_008612227.1"/>
</dbReference>
<dbReference type="Gene3D" id="3.30.60.90">
    <property type="match status" value="6"/>
</dbReference>
<dbReference type="PROSITE" id="PS50135">
    <property type="entry name" value="ZF_ZZ_2"/>
    <property type="match status" value="2"/>
</dbReference>
<reference evidence="7 8" key="1">
    <citation type="submission" date="2012-04" db="EMBL/GenBank/DDBJ databases">
        <title>The Genome Sequence of Saprolegnia declina VS20.</title>
        <authorList>
            <consortium name="The Broad Institute Genome Sequencing Platform"/>
            <person name="Russ C."/>
            <person name="Nusbaum C."/>
            <person name="Tyler B."/>
            <person name="van West P."/>
            <person name="Dieguez-Uribeondo J."/>
            <person name="de Bruijn I."/>
            <person name="Tripathy S."/>
            <person name="Jiang R."/>
            <person name="Young S.K."/>
            <person name="Zeng Q."/>
            <person name="Gargeya S."/>
            <person name="Fitzgerald M."/>
            <person name="Haas B."/>
            <person name="Abouelleil A."/>
            <person name="Alvarado L."/>
            <person name="Arachchi H.M."/>
            <person name="Berlin A."/>
            <person name="Chapman S.B."/>
            <person name="Goldberg J."/>
            <person name="Griggs A."/>
            <person name="Gujja S."/>
            <person name="Hansen M."/>
            <person name="Howarth C."/>
            <person name="Imamovic A."/>
            <person name="Larimer J."/>
            <person name="McCowen C."/>
            <person name="Montmayeur A."/>
            <person name="Murphy C."/>
            <person name="Neiman D."/>
            <person name="Pearson M."/>
            <person name="Priest M."/>
            <person name="Roberts A."/>
            <person name="Saif S."/>
            <person name="Shea T."/>
            <person name="Sisk P."/>
            <person name="Sykes S."/>
            <person name="Wortman J."/>
            <person name="Nusbaum C."/>
            <person name="Birren B."/>
        </authorList>
    </citation>
    <scope>NUCLEOTIDE SEQUENCE [LARGE SCALE GENOMIC DNA]</scope>
    <source>
        <strain evidence="7 8">VS20</strain>
    </source>
</reference>
<proteinExistence type="predicted"/>
<evidence type="ECO:0000256" key="1">
    <source>
        <dbReference type="ARBA" id="ARBA00022723"/>
    </source>
</evidence>
<keyword evidence="3" id="KW-0862">Zinc</keyword>
<evidence type="ECO:0000256" key="2">
    <source>
        <dbReference type="ARBA" id="ARBA00022771"/>
    </source>
</evidence>
<evidence type="ECO:0000256" key="4">
    <source>
        <dbReference type="PROSITE-ProRule" id="PRU00228"/>
    </source>
</evidence>
<dbReference type="PANTHER" id="PTHR20930:SF0">
    <property type="entry name" value="PROTEIN ILRUN"/>
    <property type="match status" value="1"/>
</dbReference>
<organism evidence="7 8">
    <name type="scientific">Saprolegnia diclina (strain VS20)</name>
    <dbReference type="NCBI Taxonomy" id="1156394"/>
    <lineage>
        <taxon>Eukaryota</taxon>
        <taxon>Sar</taxon>
        <taxon>Stramenopiles</taxon>
        <taxon>Oomycota</taxon>
        <taxon>Saprolegniomycetes</taxon>
        <taxon>Saprolegniales</taxon>
        <taxon>Saprolegniaceae</taxon>
        <taxon>Saprolegnia</taxon>
    </lineage>
</organism>
<dbReference type="EMBL" id="JH767148">
    <property type="protein sequence ID" value="EQC36343.1"/>
    <property type="molecule type" value="Genomic_DNA"/>
</dbReference>
<gene>
    <name evidence="7" type="ORF">SDRG_06448</name>
</gene>
<dbReference type="InParanoid" id="T0RV22"/>
<evidence type="ECO:0000313" key="7">
    <source>
        <dbReference type="EMBL" id="EQC36343.1"/>
    </source>
</evidence>
<feature type="region of interest" description="Disordered" evidence="5">
    <location>
        <begin position="405"/>
        <end position="442"/>
    </location>
</feature>
<keyword evidence="8" id="KW-1185">Reference proteome</keyword>
<feature type="domain" description="ZZ-type" evidence="6">
    <location>
        <begin position="115"/>
        <end position="168"/>
    </location>
</feature>